<dbReference type="Pfam" id="PF18741">
    <property type="entry name" value="MTES_1575"/>
    <property type="match status" value="1"/>
</dbReference>
<dbReference type="InterPro" id="IPR027417">
    <property type="entry name" value="P-loop_NTPase"/>
</dbReference>
<dbReference type="OrthoDB" id="3197455at2"/>
<evidence type="ECO:0000313" key="3">
    <source>
        <dbReference type="EMBL" id="TWJ30917.1"/>
    </source>
</evidence>
<dbReference type="PROSITE" id="PS51192">
    <property type="entry name" value="HELICASE_ATP_BIND_1"/>
    <property type="match status" value="1"/>
</dbReference>
<accession>A0A562WM25</accession>
<dbReference type="EMBL" id="VLLP01000001">
    <property type="protein sequence ID" value="TWJ30917.1"/>
    <property type="molecule type" value="Genomic_DNA"/>
</dbReference>
<dbReference type="Proteomes" id="UP000319728">
    <property type="component" value="Unassembled WGS sequence"/>
</dbReference>
<gene>
    <name evidence="3" type="ORF">JD81_04466</name>
</gene>
<feature type="coiled-coil region" evidence="1">
    <location>
        <begin position="972"/>
        <end position="999"/>
    </location>
</feature>
<dbReference type="PANTHER" id="PTHR10887">
    <property type="entry name" value="DNA2/NAM7 HELICASE FAMILY"/>
    <property type="match status" value="1"/>
</dbReference>
<keyword evidence="4" id="KW-1185">Reference proteome</keyword>
<dbReference type="CDD" id="cd18808">
    <property type="entry name" value="SF1_C_Upf1"/>
    <property type="match status" value="1"/>
</dbReference>
<keyword evidence="1" id="KW-0175">Coiled coil</keyword>
<dbReference type="RefSeq" id="WP_145819509.1">
    <property type="nucleotide sequence ID" value="NZ_AP023438.1"/>
</dbReference>
<dbReference type="Gene3D" id="3.40.960.10">
    <property type="entry name" value="VSR Endonuclease"/>
    <property type="match status" value="1"/>
</dbReference>
<protein>
    <submittedName>
        <fullName evidence="3">Uncharacterized protein DUF559</fullName>
    </submittedName>
</protein>
<dbReference type="InterPro" id="IPR041677">
    <property type="entry name" value="DNA2/NAM7_AAA_11"/>
</dbReference>
<feature type="compositionally biased region" description="Polar residues" evidence="2">
    <location>
        <begin position="1568"/>
        <end position="1577"/>
    </location>
</feature>
<dbReference type="Gene3D" id="3.40.50.300">
    <property type="entry name" value="P-loop containing nucleotide triphosphate hydrolases"/>
    <property type="match status" value="3"/>
</dbReference>
<dbReference type="InterPro" id="IPR047187">
    <property type="entry name" value="SF1_C_Upf1"/>
</dbReference>
<sequence>MSELGPARDATHKDLVDRAKRLFRYLAHAQQLRDRPPQTVDSYPTVLWLADLPHHPAVATAHRAGDPEPESPILSIGRVARAAPPDVGELLARWLNGPLDDPRRPPVLRTGITLLEEATADDDPDAPVPSRSLALDDHPEVTEAYDGWLVGWETWAEQEQRDRPVRDLYGQLFKAYTVATGNPEEYELVLGAGCLSWRPDGHPPVRRHLLTAPVVVSLDENSGRLTVAQRDPADGVKIELDMLGPSLTGSPLLPEVKSTAQAYEAHPLHRDEVGSIVRRLVHILDADGEYRDVDRASAPSVDAVATFAPALLLRRRSQQGLVEIYQNLVEQIALAGEVPDGLLPLIDPDHAPAVTAERTDGAVVTVDDDPFLPLPVNDVQLRIIRQVDTRAQTLVQGPPGTGKTHTAAALLAHLLAQGKRVLVTAHTDRALKEVRDKLPAAIRPLSVSVVGSSREDMSELKVAVERIAAAAAERDRRRTDATVAACYQSIDRLRRRRSEIHQRLVDVRGQEVREHHRSGYHGTLATVATQHQTQAEAHEWLTEHVSVPAEGQSPLDPAEILQWLGYLRDRTLVADEPETHQALPDLQALPEPKIFADLVAKEREAVAAEERHAPARSHPAFGPVSRLKREDRRELRRRLLRLAETAGTLARRPEAWMATALADVHTGRAGIWQGRATHVSSLIAKVEAVVQDLDPLVDVVVTGDGHAPLITQASELVRYLEAGHRLKVGADGTPKVGPFTARVVKQAQELFTRVRVDGLPPTTAEALRLFVTWADAVRKLDALDRAWPRDLRIPVEDTVHERLRWHIAEVEQLRRVLDHANAVTAEEQTFVAWHLPAVDWQDLDAVRGYAALTDAVDASEAATEANVPLHGLEESVADIARRSDAAAVVHRLLLAVRQRDEREYDAAYQRIGRLAEVGRAAQHRNALGRRLDTAAPALRRAVEDSCHDDVWDGRLSAFGTAWDWAATATWLRQRENVDVNALQAEINQIEERIRHEVEKLAAARAWGHAVAEERLTGTARANLEQYAYLVRRHGKGTGKYAAQQRAEIRQAMDRCRSAVPVWIMPVYRIAEQLRIAPNMFDVVVVDEASQAGLEATFLQYLAPKIVVIGDDKQVSPSAVGVDQQQLRDLAQQYLADDPYRASWQDPKRSLFDEAKMRFRGLLTLVEHRRCVPEIIGFSNQIAYEPDGVRLIPVRQYGSDRLDPVRPVFVPDGYVRGTTNKINPSEADAVVEQIEKCIVDPRYEGLTFGVISLLGKAQAQAIEKKLLERIPAAEWASRDLRCGDSADFQGSERDVVFLSMVAAPEPGQTLRALTGEAYVQRYNVAASRAKDQMWLFHSVPLADLGNPEDLRFRLLDYCYAVAGRAQGPTGTAAVPGTSAGRVPEDRRVEPFDSLFEQRVYNRLYDRGYTVFPQYPVEQYRIDLVVIGPETRLAIECDGDAWHGPEAYERDLARQRELERCGWRFFRIRESAFYIDESAVLHDLWDTLAKVGIHPSGSVLRPTLVAPTPTDEVTARPGPALPTPPTAEIETSAPPHAPEPTVEPMPSVETPLAEETHVPTPGPAPRVGNDSDQPDSNPSAVGKTHPSGVPLEQYEEFSGALPSVLESSHQQIIDGLRLIVGVEGPVLGARLHTAFVKAAGGQRVGKTIAKALNSAITVAVRRGVLIADNPLGEVGVKPQTYRLPDQPPVRPRRLGIRELEDVPPRELAALLDDIERTRDDLTEEALYRAALERLGLKRLTPNVANRLRKVRMSLTVRGTDG</sequence>
<dbReference type="GO" id="GO:0004386">
    <property type="term" value="F:helicase activity"/>
    <property type="evidence" value="ECO:0007669"/>
    <property type="project" value="InterPro"/>
</dbReference>
<name>A0A562WM25_9ACTN</name>
<proteinExistence type="predicted"/>
<dbReference type="SUPFAM" id="SSF52980">
    <property type="entry name" value="Restriction endonuclease-like"/>
    <property type="match status" value="1"/>
</dbReference>
<dbReference type="PANTHER" id="PTHR10887:SF495">
    <property type="entry name" value="HELICASE SENATAXIN ISOFORM X1-RELATED"/>
    <property type="match status" value="1"/>
</dbReference>
<reference evidence="3 4" key="1">
    <citation type="submission" date="2019-07" db="EMBL/GenBank/DDBJ databases">
        <title>R&amp;d 2014.</title>
        <authorList>
            <person name="Klenk H.-P."/>
        </authorList>
    </citation>
    <scope>NUCLEOTIDE SEQUENCE [LARGE SCALE GENOMIC DNA]</scope>
    <source>
        <strain evidence="3 4">DSM 43912</strain>
    </source>
</reference>
<dbReference type="Pfam" id="PF13087">
    <property type="entry name" value="AAA_12"/>
    <property type="match status" value="1"/>
</dbReference>
<dbReference type="InterPro" id="IPR041679">
    <property type="entry name" value="DNA2/NAM7-like_C"/>
</dbReference>
<dbReference type="Pfam" id="PF13086">
    <property type="entry name" value="AAA_11"/>
    <property type="match status" value="1"/>
</dbReference>
<organism evidence="3 4">
    <name type="scientific">Micromonospora sagamiensis</name>
    <dbReference type="NCBI Taxonomy" id="47875"/>
    <lineage>
        <taxon>Bacteria</taxon>
        <taxon>Bacillati</taxon>
        <taxon>Actinomycetota</taxon>
        <taxon>Actinomycetes</taxon>
        <taxon>Micromonosporales</taxon>
        <taxon>Micromonosporaceae</taxon>
        <taxon>Micromonospora</taxon>
    </lineage>
</organism>
<dbReference type="InterPro" id="IPR014001">
    <property type="entry name" value="Helicase_ATP-bd"/>
</dbReference>
<dbReference type="InterPro" id="IPR011335">
    <property type="entry name" value="Restrct_endonuc-II-like"/>
</dbReference>
<evidence type="ECO:0000256" key="1">
    <source>
        <dbReference type="SAM" id="Coils"/>
    </source>
</evidence>
<evidence type="ECO:0000256" key="2">
    <source>
        <dbReference type="SAM" id="MobiDB-lite"/>
    </source>
</evidence>
<dbReference type="InterPro" id="IPR045055">
    <property type="entry name" value="DNA2/NAM7-like"/>
</dbReference>
<dbReference type="SUPFAM" id="SSF52540">
    <property type="entry name" value="P-loop containing nucleoside triphosphate hydrolases"/>
    <property type="match status" value="1"/>
</dbReference>
<dbReference type="InterPro" id="IPR049468">
    <property type="entry name" value="Restrct_endonuc-II-like_dom"/>
</dbReference>
<evidence type="ECO:0000313" key="4">
    <source>
        <dbReference type="Proteomes" id="UP000319728"/>
    </source>
</evidence>
<comment type="caution">
    <text evidence="3">The sequence shown here is derived from an EMBL/GenBank/DDBJ whole genome shotgun (WGS) entry which is preliminary data.</text>
</comment>
<feature type="region of interest" description="Disordered" evidence="2">
    <location>
        <begin position="1497"/>
        <end position="1588"/>
    </location>
</feature>